<feature type="transmembrane region" description="Helical" evidence="4">
    <location>
        <begin position="6"/>
        <end position="32"/>
    </location>
</feature>
<organism evidence="6 7">
    <name type="scientific">Usitatibacter palustris</name>
    <dbReference type="NCBI Taxonomy" id="2732487"/>
    <lineage>
        <taxon>Bacteria</taxon>
        <taxon>Pseudomonadati</taxon>
        <taxon>Pseudomonadota</taxon>
        <taxon>Betaproteobacteria</taxon>
        <taxon>Nitrosomonadales</taxon>
        <taxon>Usitatibacteraceae</taxon>
        <taxon>Usitatibacter</taxon>
    </lineage>
</organism>
<accession>A0A6M4H9H4</accession>
<dbReference type="Proteomes" id="UP000503096">
    <property type="component" value="Chromosome"/>
</dbReference>
<evidence type="ECO:0000313" key="6">
    <source>
        <dbReference type="EMBL" id="QJR15912.1"/>
    </source>
</evidence>
<feature type="transmembrane region" description="Helical" evidence="4">
    <location>
        <begin position="165"/>
        <end position="184"/>
    </location>
</feature>
<dbReference type="InterPro" id="IPR020846">
    <property type="entry name" value="MFS_dom"/>
</dbReference>
<name>A0A6M4H9H4_9PROT</name>
<evidence type="ECO:0000256" key="1">
    <source>
        <dbReference type="ARBA" id="ARBA00022692"/>
    </source>
</evidence>
<feature type="transmembrane region" description="Helical" evidence="4">
    <location>
        <begin position="133"/>
        <end position="153"/>
    </location>
</feature>
<dbReference type="FunCoup" id="A0A6M4H9H4">
    <property type="interactions" value="274"/>
</dbReference>
<proteinExistence type="predicted"/>
<feature type="domain" description="Major facilitator superfamily (MFS) profile" evidence="5">
    <location>
        <begin position="7"/>
        <end position="394"/>
    </location>
</feature>
<dbReference type="PROSITE" id="PS50850">
    <property type="entry name" value="MFS"/>
    <property type="match status" value="1"/>
</dbReference>
<feature type="transmembrane region" description="Helical" evidence="4">
    <location>
        <begin position="282"/>
        <end position="300"/>
    </location>
</feature>
<dbReference type="Gene3D" id="1.20.1250.20">
    <property type="entry name" value="MFS general substrate transporter like domains"/>
    <property type="match status" value="2"/>
</dbReference>
<keyword evidence="7" id="KW-1185">Reference proteome</keyword>
<evidence type="ECO:0000256" key="2">
    <source>
        <dbReference type="ARBA" id="ARBA00022989"/>
    </source>
</evidence>
<keyword evidence="2 4" id="KW-1133">Transmembrane helix</keyword>
<sequence length="403" mass="41896">MKEPRYGWVMVALGAFMTCIAVGAMFSLAVFLRPITAATGWSTTAVSAAMTLNFLAMGAAGFGWGALSDRKGPRWAVLPGAVLLGLGLFLASRAQSPLQFQLAFGLLVGISVGSFFAPMITAVMGWITGHRGLAVSLVSVGVGVAPLTMSPFVAWLSTRMDWREALVILAVLVWATLIPAALFVRRPPAADHTAEAAGVPQKKDEQSLGQALRSPPFIILAATFFACCAAHAGPIFHTVSYAMVCGLAPMTAVTIYSVEGLAGLGGRLAFGVAADKLGVKRVLITGLLVQAIGAGSFALASRLGEFYFIAAIFGFAYGGVMPLYAVLAREYFGQRHLGAVFGAAAMVSSLGMALGPALGGWIFDTFGQYTWMYIGSAAVGLGAVAIALMFPPVRTTQRAIAAA</sequence>
<dbReference type="InParanoid" id="A0A6M4H9H4"/>
<feature type="transmembrane region" description="Helical" evidence="4">
    <location>
        <begin position="339"/>
        <end position="363"/>
    </location>
</feature>
<feature type="transmembrane region" description="Helical" evidence="4">
    <location>
        <begin position="217"/>
        <end position="236"/>
    </location>
</feature>
<evidence type="ECO:0000256" key="3">
    <source>
        <dbReference type="ARBA" id="ARBA00023136"/>
    </source>
</evidence>
<dbReference type="CDD" id="cd17355">
    <property type="entry name" value="MFS_YcxA_like"/>
    <property type="match status" value="1"/>
</dbReference>
<feature type="transmembrane region" description="Helical" evidence="4">
    <location>
        <begin position="103"/>
        <end position="127"/>
    </location>
</feature>
<dbReference type="InterPro" id="IPR050327">
    <property type="entry name" value="Proton-linked_MCT"/>
</dbReference>
<dbReference type="InterPro" id="IPR036259">
    <property type="entry name" value="MFS_trans_sf"/>
</dbReference>
<dbReference type="Pfam" id="PF07690">
    <property type="entry name" value="MFS_1"/>
    <property type="match status" value="1"/>
</dbReference>
<feature type="transmembrane region" description="Helical" evidence="4">
    <location>
        <begin position="369"/>
        <end position="390"/>
    </location>
</feature>
<dbReference type="SUPFAM" id="SSF103473">
    <property type="entry name" value="MFS general substrate transporter"/>
    <property type="match status" value="1"/>
</dbReference>
<reference evidence="6 7" key="1">
    <citation type="submission" date="2020-04" db="EMBL/GenBank/DDBJ databases">
        <title>Usitatibacter rugosus gen. nov., sp. nov. and Usitatibacter palustris sp. nov., novel members of Usitatibacteraceae fam. nov. within the order Nitrosomonadales isolated from soil.</title>
        <authorList>
            <person name="Huber K.J."/>
            <person name="Neumann-Schaal M."/>
            <person name="Geppert A."/>
            <person name="Luckner M."/>
            <person name="Wanner G."/>
            <person name="Overmann J."/>
        </authorList>
    </citation>
    <scope>NUCLEOTIDE SEQUENCE [LARGE SCALE GENOMIC DNA]</scope>
    <source>
        <strain evidence="6 7">Swamp67</strain>
    </source>
</reference>
<dbReference type="RefSeq" id="WP_212758077.1">
    <property type="nucleotide sequence ID" value="NZ_CP053073.1"/>
</dbReference>
<dbReference type="GO" id="GO:0022857">
    <property type="term" value="F:transmembrane transporter activity"/>
    <property type="evidence" value="ECO:0007669"/>
    <property type="project" value="InterPro"/>
</dbReference>
<dbReference type="AlphaFoldDB" id="A0A6M4H9H4"/>
<feature type="transmembrane region" description="Helical" evidence="4">
    <location>
        <begin position="44"/>
        <end position="67"/>
    </location>
</feature>
<keyword evidence="3 4" id="KW-0472">Membrane</keyword>
<feature type="transmembrane region" description="Helical" evidence="4">
    <location>
        <begin position="73"/>
        <end position="91"/>
    </location>
</feature>
<dbReference type="PANTHER" id="PTHR11360">
    <property type="entry name" value="MONOCARBOXYLATE TRANSPORTER"/>
    <property type="match status" value="1"/>
</dbReference>
<protein>
    <submittedName>
        <fullName evidence="6">L-lactate transporter</fullName>
    </submittedName>
</protein>
<dbReference type="EMBL" id="CP053073">
    <property type="protein sequence ID" value="QJR15912.1"/>
    <property type="molecule type" value="Genomic_DNA"/>
</dbReference>
<evidence type="ECO:0000259" key="5">
    <source>
        <dbReference type="PROSITE" id="PS50850"/>
    </source>
</evidence>
<keyword evidence="1 4" id="KW-0812">Transmembrane</keyword>
<feature type="transmembrane region" description="Helical" evidence="4">
    <location>
        <begin position="306"/>
        <end position="327"/>
    </location>
</feature>
<evidence type="ECO:0000313" key="7">
    <source>
        <dbReference type="Proteomes" id="UP000503096"/>
    </source>
</evidence>
<dbReference type="InterPro" id="IPR011701">
    <property type="entry name" value="MFS"/>
</dbReference>
<gene>
    <name evidence="6" type="ORF">DSM104440_02739</name>
</gene>
<dbReference type="PANTHER" id="PTHR11360:SF290">
    <property type="entry name" value="MONOCARBOXYLATE MFS PERMEASE"/>
    <property type="match status" value="1"/>
</dbReference>
<evidence type="ECO:0000256" key="4">
    <source>
        <dbReference type="SAM" id="Phobius"/>
    </source>
</evidence>
<dbReference type="KEGG" id="upl:DSM104440_02739"/>